<dbReference type="EMBL" id="KP728110">
    <property type="protein sequence ID" value="ALA62543.1"/>
    <property type="molecule type" value="Genomic_DNA"/>
</dbReference>
<accession>A0A0M3ZER3</accession>
<dbReference type="OrthoDB" id="39685at10239"/>
<proteinExistence type="predicted"/>
<keyword evidence="2" id="KW-1185">Reference proteome</keyword>
<reference evidence="1 2" key="1">
    <citation type="journal article" date="2015" name="Infect. Genet. Evol.">
        <title>Unique genomic organization of a novel Avipoxvirus detected in turkey (Meleagris gallopavo).</title>
        <authorList>
            <person name="Banyai K."/>
            <person name="Palya V."/>
            <person name="Denes B."/>
            <person name="Glavits R."/>
            <person name="Ivanics E."/>
            <person name="Horvath B."/>
            <person name="Farkas S.L."/>
            <person name="Marton S."/>
            <person name="Balint A."/>
            <person name="Gyuranecz M."/>
            <person name="Erdelyi K."/>
            <person name="Dan A."/>
        </authorList>
    </citation>
    <scope>NUCLEOTIDE SEQUENCE [LARGE SCALE GENOMIC DNA]</scope>
    <source>
        <strain evidence="1 2">TKPV-HU1124/2011</strain>
    </source>
</reference>
<evidence type="ECO:0000313" key="1">
    <source>
        <dbReference type="EMBL" id="ALA62543.1"/>
    </source>
</evidence>
<evidence type="ECO:0000313" key="2">
    <source>
        <dbReference type="Proteomes" id="UP000142477"/>
    </source>
</evidence>
<dbReference type="Proteomes" id="UP000142477">
    <property type="component" value="Segment"/>
</dbReference>
<protein>
    <submittedName>
        <fullName evidence="1">Late transcription factor VLTF-1</fullName>
    </submittedName>
</protein>
<dbReference type="KEGG" id="vg:26122859"/>
<name>A0A0M3ZER3_9POXV</name>
<organism evidence="1 2">
    <name type="scientific">Turkeypox virus</name>
    <dbReference type="NCBI Taxonomy" id="336486"/>
    <lineage>
        <taxon>Viruses</taxon>
        <taxon>Varidnaviria</taxon>
        <taxon>Bamfordvirae</taxon>
        <taxon>Nucleocytoviricota</taxon>
        <taxon>Pokkesviricetes</taxon>
        <taxon>Chitovirales</taxon>
        <taxon>Poxviridae</taxon>
        <taxon>Chordopoxvirinae</taxon>
        <taxon>Avipoxvirus</taxon>
        <taxon>Avipoxvirus turkeypox</taxon>
    </lineage>
</organism>
<sequence length="85" mass="10160">MLDIWEHESGAPIDNKKIFMFMLLVSNRFKIDVNDILNIWSIVREGSDNYIANCPYCDKKQLCSDVFEFDCIFCHRYVGYSQCYW</sequence>
<dbReference type="GeneID" id="26122859"/>
<dbReference type="RefSeq" id="YP_009177190.1">
    <property type="nucleotide sequence ID" value="NC_028238.1"/>
</dbReference>